<dbReference type="InterPro" id="IPR036249">
    <property type="entry name" value="Thioredoxin-like_sf"/>
</dbReference>
<dbReference type="CDD" id="cd03207">
    <property type="entry name" value="GST_C_8"/>
    <property type="match status" value="1"/>
</dbReference>
<dbReference type="Gene3D" id="1.20.1050.10">
    <property type="match status" value="1"/>
</dbReference>
<dbReference type="Pfam" id="PF02798">
    <property type="entry name" value="GST_N"/>
    <property type="match status" value="1"/>
</dbReference>
<accession>A0A1W2DN63</accession>
<feature type="domain" description="GST N-terminal" evidence="1">
    <location>
        <begin position="2"/>
        <end position="84"/>
    </location>
</feature>
<organism evidence="3 4">
    <name type="scientific">Fulvimarina manganoxydans</name>
    <dbReference type="NCBI Taxonomy" id="937218"/>
    <lineage>
        <taxon>Bacteria</taxon>
        <taxon>Pseudomonadati</taxon>
        <taxon>Pseudomonadota</taxon>
        <taxon>Alphaproteobacteria</taxon>
        <taxon>Hyphomicrobiales</taxon>
        <taxon>Aurantimonadaceae</taxon>
        <taxon>Fulvimarina</taxon>
    </lineage>
</organism>
<gene>
    <name evidence="3" type="ORF">SAMN06297251_11661</name>
</gene>
<evidence type="ECO:0000259" key="1">
    <source>
        <dbReference type="PROSITE" id="PS50404"/>
    </source>
</evidence>
<dbReference type="EMBL" id="FWXR01000016">
    <property type="protein sequence ID" value="SMC98901.1"/>
    <property type="molecule type" value="Genomic_DNA"/>
</dbReference>
<dbReference type="Gene3D" id="3.40.30.10">
    <property type="entry name" value="Glutaredoxin"/>
    <property type="match status" value="1"/>
</dbReference>
<dbReference type="PANTHER" id="PTHR44051:SF21">
    <property type="entry name" value="GLUTATHIONE S-TRANSFERASE FAMILY PROTEIN"/>
    <property type="match status" value="1"/>
</dbReference>
<keyword evidence="3" id="KW-0808">Transferase</keyword>
<protein>
    <submittedName>
        <fullName evidence="3">Glutathione S-transferase</fullName>
    </submittedName>
</protein>
<dbReference type="InterPro" id="IPR040079">
    <property type="entry name" value="Glutathione_S-Trfase"/>
</dbReference>
<dbReference type="PROSITE" id="PS50404">
    <property type="entry name" value="GST_NTER"/>
    <property type="match status" value="1"/>
</dbReference>
<dbReference type="InterPro" id="IPR010987">
    <property type="entry name" value="Glutathione-S-Trfase_C-like"/>
</dbReference>
<proteinExistence type="predicted"/>
<dbReference type="InterPro" id="IPR036282">
    <property type="entry name" value="Glutathione-S-Trfase_C_sf"/>
</dbReference>
<dbReference type="AlphaFoldDB" id="A0A1W2DN63"/>
<feature type="domain" description="GST C-terminal" evidence="2">
    <location>
        <begin position="90"/>
        <end position="203"/>
    </location>
</feature>
<evidence type="ECO:0000313" key="4">
    <source>
        <dbReference type="Proteomes" id="UP000192656"/>
    </source>
</evidence>
<dbReference type="SFLD" id="SFLDG01150">
    <property type="entry name" value="Main.1:_Beta-like"/>
    <property type="match status" value="1"/>
</dbReference>
<dbReference type="PANTHER" id="PTHR44051">
    <property type="entry name" value="GLUTATHIONE S-TRANSFERASE-RELATED"/>
    <property type="match status" value="1"/>
</dbReference>
<dbReference type="SFLD" id="SFLDG00358">
    <property type="entry name" value="Main_(cytGST)"/>
    <property type="match status" value="1"/>
</dbReference>
<dbReference type="SUPFAM" id="SSF52833">
    <property type="entry name" value="Thioredoxin-like"/>
    <property type="match status" value="1"/>
</dbReference>
<dbReference type="Proteomes" id="UP000192656">
    <property type="component" value="Unassembled WGS sequence"/>
</dbReference>
<dbReference type="InterPro" id="IPR004045">
    <property type="entry name" value="Glutathione_S-Trfase_N"/>
</dbReference>
<dbReference type="Pfam" id="PF13410">
    <property type="entry name" value="GST_C_2"/>
    <property type="match status" value="1"/>
</dbReference>
<reference evidence="3 4" key="1">
    <citation type="submission" date="2017-04" db="EMBL/GenBank/DDBJ databases">
        <authorList>
            <person name="Afonso C.L."/>
            <person name="Miller P.J."/>
            <person name="Scott M.A."/>
            <person name="Spackman E."/>
            <person name="Goraichik I."/>
            <person name="Dimitrov K.M."/>
            <person name="Suarez D.L."/>
            <person name="Swayne D.E."/>
        </authorList>
    </citation>
    <scope>NUCLEOTIDE SEQUENCE [LARGE SCALE GENOMIC DNA]</scope>
    <source>
        <strain evidence="3 4">CGMCC 1.10972</strain>
    </source>
</reference>
<evidence type="ECO:0000313" key="3">
    <source>
        <dbReference type="EMBL" id="SMC98901.1"/>
    </source>
</evidence>
<name>A0A1W2DN63_9HYPH</name>
<dbReference type="OrthoDB" id="5740960at2"/>
<keyword evidence="4" id="KW-1185">Reference proteome</keyword>
<evidence type="ECO:0000259" key="2">
    <source>
        <dbReference type="PROSITE" id="PS50405"/>
    </source>
</evidence>
<dbReference type="SUPFAM" id="SSF47616">
    <property type="entry name" value="GST C-terminal domain-like"/>
    <property type="match status" value="1"/>
</dbReference>
<dbReference type="SFLD" id="SFLDS00019">
    <property type="entry name" value="Glutathione_Transferase_(cytos"/>
    <property type="match status" value="1"/>
</dbReference>
<dbReference type="STRING" id="937218.SAMN06297251_11661"/>
<sequence>MDGRLKLYHNPRSRAAIARWMLEEVGAEYDLVQVDFEAGDSAKPEFLALNPLGKIPVLVLADGTAVSETPAILAYLADLYPDAGLAPAIGSSERGSYYRWLFFGGSCFEPALAMELMIKTSEPLPVRSLGWSSFDRVIDTLETTLSQRDVLVGSHVTAADVYIGAQLNWARMFGAPRIADSAVISAYLERLTARPAYQRAMSG</sequence>
<dbReference type="CDD" id="cd03046">
    <property type="entry name" value="GST_N_GTT1_like"/>
    <property type="match status" value="1"/>
</dbReference>
<dbReference type="PROSITE" id="PS50405">
    <property type="entry name" value="GST_CTER"/>
    <property type="match status" value="1"/>
</dbReference>
<dbReference type="GO" id="GO:0016740">
    <property type="term" value="F:transferase activity"/>
    <property type="evidence" value="ECO:0007669"/>
    <property type="project" value="UniProtKB-KW"/>
</dbReference>